<sequence>MASPNTEAQSSHELLDAQAHVWNHTFNFINSMCLKCAIELRIPDVIHQHGKPMALSQLADAISIPRAKSQCLHRLMRILTHSKFFARVQTSNDECYALTPASTLLLKDNPLGVAPLVRSMLDPALIDTWHDMGKWFLNDGGPTPFFAKHGMPLWEYFGAVDERGNRTFNEAMACDARLVARVLSGECRGVFEGVRSVVDVGGGTGMVAKGIASAFPEMEWIVLDLPHVVEGMEGGPNLEYRELKSVLLGNELIKDS</sequence>
<dbReference type="InterPro" id="IPR016461">
    <property type="entry name" value="COMT-like"/>
</dbReference>
<keyword evidence="2 7" id="KW-0808">Transferase</keyword>
<reference evidence="8" key="1">
    <citation type="journal article" date="2019" name="Curr. Biol.">
        <title>Genome Sequence of Striga asiatica Provides Insight into the Evolution of Plant Parasitism.</title>
        <authorList>
            <person name="Yoshida S."/>
            <person name="Kim S."/>
            <person name="Wafula E.K."/>
            <person name="Tanskanen J."/>
            <person name="Kim Y.M."/>
            <person name="Honaas L."/>
            <person name="Yang Z."/>
            <person name="Spallek T."/>
            <person name="Conn C.E."/>
            <person name="Ichihashi Y."/>
            <person name="Cheong K."/>
            <person name="Cui S."/>
            <person name="Der J.P."/>
            <person name="Gundlach H."/>
            <person name="Jiao Y."/>
            <person name="Hori C."/>
            <person name="Ishida J.K."/>
            <person name="Kasahara H."/>
            <person name="Kiba T."/>
            <person name="Kim M.S."/>
            <person name="Koo N."/>
            <person name="Laohavisit A."/>
            <person name="Lee Y.H."/>
            <person name="Lumba S."/>
            <person name="McCourt P."/>
            <person name="Mortimer J.C."/>
            <person name="Mutuku J.M."/>
            <person name="Nomura T."/>
            <person name="Sasaki-Sekimoto Y."/>
            <person name="Seto Y."/>
            <person name="Wang Y."/>
            <person name="Wakatake T."/>
            <person name="Sakakibara H."/>
            <person name="Demura T."/>
            <person name="Yamaguchi S."/>
            <person name="Yoneyama K."/>
            <person name="Manabe R.I."/>
            <person name="Nelson D.C."/>
            <person name="Schulman A.H."/>
            <person name="Timko M.P."/>
            <person name="dePamphilis C.W."/>
            <person name="Choi D."/>
            <person name="Shirasu K."/>
        </authorList>
    </citation>
    <scope>NUCLEOTIDE SEQUENCE [LARGE SCALE GENOMIC DNA]</scope>
    <source>
        <strain evidence="8">cv. UVA1</strain>
    </source>
</reference>
<dbReference type="GO" id="GO:0046983">
    <property type="term" value="F:protein dimerization activity"/>
    <property type="evidence" value="ECO:0007669"/>
    <property type="project" value="InterPro"/>
</dbReference>
<dbReference type="OrthoDB" id="2410195at2759"/>
<dbReference type="SUPFAM" id="SSF46785">
    <property type="entry name" value="Winged helix' DNA-binding domain"/>
    <property type="match status" value="1"/>
</dbReference>
<evidence type="ECO:0000313" key="7">
    <source>
        <dbReference type="EMBL" id="GER27811.1"/>
    </source>
</evidence>
<dbReference type="InterPro" id="IPR001077">
    <property type="entry name" value="COMT_C"/>
</dbReference>
<dbReference type="AlphaFoldDB" id="A0A5A7P5B8"/>
<proteinExistence type="inferred from homology"/>
<dbReference type="EMBL" id="BKCP01002224">
    <property type="protein sequence ID" value="GER27811.1"/>
    <property type="molecule type" value="Genomic_DNA"/>
</dbReference>
<evidence type="ECO:0000259" key="5">
    <source>
        <dbReference type="Pfam" id="PF00891"/>
    </source>
</evidence>
<name>A0A5A7P5B8_STRAF</name>
<dbReference type="InterPro" id="IPR012967">
    <property type="entry name" value="COMT_dimerisation"/>
</dbReference>
<dbReference type="PANTHER" id="PTHR11746">
    <property type="entry name" value="O-METHYLTRANSFERASE"/>
    <property type="match status" value="1"/>
</dbReference>
<comment type="similarity">
    <text evidence="4">Belongs to the class I-like SAM-binding methyltransferase superfamily. Cation-independent O-methyltransferase family. COMT subfamily.</text>
</comment>
<dbReference type="GO" id="GO:0032259">
    <property type="term" value="P:methylation"/>
    <property type="evidence" value="ECO:0007669"/>
    <property type="project" value="UniProtKB-KW"/>
</dbReference>
<evidence type="ECO:0000256" key="4">
    <source>
        <dbReference type="ARBA" id="ARBA00034481"/>
    </source>
</evidence>
<keyword evidence="8" id="KW-1185">Reference proteome</keyword>
<protein>
    <submittedName>
        <fullName evidence="7">O-methyltransferase</fullName>
    </submittedName>
</protein>
<dbReference type="Gene3D" id="1.10.10.10">
    <property type="entry name" value="Winged helix-like DNA-binding domain superfamily/Winged helix DNA-binding domain"/>
    <property type="match status" value="1"/>
</dbReference>
<feature type="domain" description="O-methyltransferase dimerisation" evidence="6">
    <location>
        <begin position="22"/>
        <end position="108"/>
    </location>
</feature>
<dbReference type="Proteomes" id="UP000325081">
    <property type="component" value="Unassembled WGS sequence"/>
</dbReference>
<evidence type="ECO:0000313" key="8">
    <source>
        <dbReference type="Proteomes" id="UP000325081"/>
    </source>
</evidence>
<dbReference type="GO" id="GO:0008757">
    <property type="term" value="F:S-adenosylmethionine-dependent methyltransferase activity"/>
    <property type="evidence" value="ECO:0007669"/>
    <property type="project" value="UniProtKB-ARBA"/>
</dbReference>
<dbReference type="GO" id="GO:0008171">
    <property type="term" value="F:O-methyltransferase activity"/>
    <property type="evidence" value="ECO:0007669"/>
    <property type="project" value="InterPro"/>
</dbReference>
<dbReference type="SUPFAM" id="SSF53335">
    <property type="entry name" value="S-adenosyl-L-methionine-dependent methyltransferases"/>
    <property type="match status" value="1"/>
</dbReference>
<dbReference type="Pfam" id="PF08100">
    <property type="entry name" value="Dimerisation"/>
    <property type="match status" value="1"/>
</dbReference>
<accession>A0A5A7P5B8</accession>
<keyword evidence="3" id="KW-0949">S-adenosyl-L-methionine</keyword>
<dbReference type="Pfam" id="PF00891">
    <property type="entry name" value="Methyltransf_2"/>
    <property type="match status" value="1"/>
</dbReference>
<dbReference type="InterPro" id="IPR036390">
    <property type="entry name" value="WH_DNA-bd_sf"/>
</dbReference>
<keyword evidence="1 7" id="KW-0489">Methyltransferase</keyword>
<dbReference type="InterPro" id="IPR029063">
    <property type="entry name" value="SAM-dependent_MTases_sf"/>
</dbReference>
<organism evidence="7 8">
    <name type="scientific">Striga asiatica</name>
    <name type="common">Asiatic witchweed</name>
    <name type="synonym">Buchnera asiatica</name>
    <dbReference type="NCBI Taxonomy" id="4170"/>
    <lineage>
        <taxon>Eukaryota</taxon>
        <taxon>Viridiplantae</taxon>
        <taxon>Streptophyta</taxon>
        <taxon>Embryophyta</taxon>
        <taxon>Tracheophyta</taxon>
        <taxon>Spermatophyta</taxon>
        <taxon>Magnoliopsida</taxon>
        <taxon>eudicotyledons</taxon>
        <taxon>Gunneridae</taxon>
        <taxon>Pentapetalae</taxon>
        <taxon>asterids</taxon>
        <taxon>lamiids</taxon>
        <taxon>Lamiales</taxon>
        <taxon>Orobanchaceae</taxon>
        <taxon>Buchnereae</taxon>
        <taxon>Striga</taxon>
    </lineage>
</organism>
<evidence type="ECO:0000256" key="3">
    <source>
        <dbReference type="ARBA" id="ARBA00022691"/>
    </source>
</evidence>
<dbReference type="InterPro" id="IPR036388">
    <property type="entry name" value="WH-like_DNA-bd_sf"/>
</dbReference>
<dbReference type="Gene3D" id="3.40.50.150">
    <property type="entry name" value="Vaccinia Virus protein VP39"/>
    <property type="match status" value="1"/>
</dbReference>
<comment type="caution">
    <text evidence="7">The sequence shown here is derived from an EMBL/GenBank/DDBJ whole genome shotgun (WGS) entry which is preliminary data.</text>
</comment>
<evidence type="ECO:0000259" key="6">
    <source>
        <dbReference type="Pfam" id="PF08100"/>
    </source>
</evidence>
<dbReference type="PROSITE" id="PS51683">
    <property type="entry name" value="SAM_OMT_II"/>
    <property type="match status" value="1"/>
</dbReference>
<evidence type="ECO:0000256" key="2">
    <source>
        <dbReference type="ARBA" id="ARBA00022679"/>
    </source>
</evidence>
<evidence type="ECO:0000256" key="1">
    <source>
        <dbReference type="ARBA" id="ARBA00022603"/>
    </source>
</evidence>
<feature type="domain" description="O-methyltransferase C-terminal" evidence="5">
    <location>
        <begin position="129"/>
        <end position="230"/>
    </location>
</feature>
<gene>
    <name evidence="7" type="ORF">STAS_03550</name>
</gene>
<dbReference type="FunFam" id="1.10.10.10:FF:000213">
    <property type="entry name" value="Coniferyl alcohol 9-O-methyltransferase"/>
    <property type="match status" value="1"/>
</dbReference>